<feature type="region of interest" description="Disordered" evidence="1">
    <location>
        <begin position="293"/>
        <end position="342"/>
    </location>
</feature>
<dbReference type="GeneID" id="40316656"/>
<evidence type="ECO:0000313" key="3">
    <source>
        <dbReference type="Proteomes" id="UP000284403"/>
    </source>
</evidence>
<reference evidence="2 3" key="1">
    <citation type="journal article" date="2018" name="BMC Genomics">
        <title>Genomic comparison of Trypanosoma conorhini and Trypanosoma rangeli to Trypanosoma cruzi strains of high and low virulence.</title>
        <authorList>
            <person name="Bradwell K.R."/>
            <person name="Koparde V.N."/>
            <person name="Matveyev A.V."/>
            <person name="Serrano M.G."/>
            <person name="Alves J.M."/>
            <person name="Parikh H."/>
            <person name="Huang B."/>
            <person name="Lee V."/>
            <person name="Espinosa-Alvarez O."/>
            <person name="Ortiz P.A."/>
            <person name="Costa-Martins A.G."/>
            <person name="Teixeira M.M."/>
            <person name="Buck G.A."/>
        </authorList>
    </citation>
    <scope>NUCLEOTIDE SEQUENCE [LARGE SCALE GENOMIC DNA]</scope>
    <source>
        <strain evidence="2 3">025E</strain>
    </source>
</reference>
<dbReference type="Proteomes" id="UP000284403">
    <property type="component" value="Unassembled WGS sequence"/>
</dbReference>
<dbReference type="RefSeq" id="XP_029229876.1">
    <property type="nucleotide sequence ID" value="XM_029369967.1"/>
</dbReference>
<feature type="region of interest" description="Disordered" evidence="1">
    <location>
        <begin position="89"/>
        <end position="112"/>
    </location>
</feature>
<evidence type="ECO:0000256" key="1">
    <source>
        <dbReference type="SAM" id="MobiDB-lite"/>
    </source>
</evidence>
<sequence length="493" mass="53479">MRRSSTVLARLSGSGGYRGNWRHVLLASAWSVMPAVFGRAARESRALHKVPLRVDSVNANENGNRVVGSPAAPGGGNATSLFLRRGRATARAPDTPCETDMEGEVRTGVSNESAASENKILRAFDRWAEKNGGCSANEFLQGVRQSYYGLGVLCETLAEAAKPQLPLGKVVPLAGALAQLKGLLTKQYAISSKDLADEVTNVAEKSGKEGQRTPKVVAEALTQIIPISLELGERMYYMWNKQRVFDSNVLRIAAPNDYILSTNMVFFHECHKLKEVHFVDDAQLTVIVTPPSATAQEGASRGPNVASGGPARSNPEEGTAPAAKSTTREAKDAATGSTKDGNQLKGQTIITFKGRPLPRIPATAVACVVASIDVVTPPQRYDHNFDWYYQRIRGHENEYQRIAVARFFAMANAQAVLAPLDFLVRMCTGRHLELACPPGISDMIGIPKNIAECPPAMRKLLCYYMDADGRWVLSDLLWVDTVTTPMMPKTAPA</sequence>
<gene>
    <name evidence="2" type="ORF">Tco025E_03045</name>
</gene>
<keyword evidence="3" id="KW-1185">Reference proteome</keyword>
<dbReference type="EMBL" id="MKKU01000135">
    <property type="protein sequence ID" value="RNF22558.1"/>
    <property type="molecule type" value="Genomic_DNA"/>
</dbReference>
<name>A0A422PXW4_9TRYP</name>
<proteinExistence type="predicted"/>
<organism evidence="2 3">
    <name type="scientific">Trypanosoma conorhini</name>
    <dbReference type="NCBI Taxonomy" id="83891"/>
    <lineage>
        <taxon>Eukaryota</taxon>
        <taxon>Discoba</taxon>
        <taxon>Euglenozoa</taxon>
        <taxon>Kinetoplastea</taxon>
        <taxon>Metakinetoplastina</taxon>
        <taxon>Trypanosomatida</taxon>
        <taxon>Trypanosomatidae</taxon>
        <taxon>Trypanosoma</taxon>
    </lineage>
</organism>
<comment type="caution">
    <text evidence="2">The sequence shown here is derived from an EMBL/GenBank/DDBJ whole genome shotgun (WGS) entry which is preliminary data.</text>
</comment>
<protein>
    <submittedName>
        <fullName evidence="2">Uncharacterized protein</fullName>
    </submittedName>
</protein>
<accession>A0A422PXW4</accession>
<evidence type="ECO:0000313" key="2">
    <source>
        <dbReference type="EMBL" id="RNF22558.1"/>
    </source>
</evidence>
<dbReference type="OrthoDB" id="267037at2759"/>
<dbReference type="AlphaFoldDB" id="A0A422PXW4"/>